<protein>
    <submittedName>
        <fullName evidence="2">Uncharacterized protein</fullName>
    </submittedName>
</protein>
<feature type="compositionally biased region" description="Polar residues" evidence="1">
    <location>
        <begin position="50"/>
        <end position="60"/>
    </location>
</feature>
<evidence type="ECO:0000256" key="1">
    <source>
        <dbReference type="SAM" id="MobiDB-lite"/>
    </source>
</evidence>
<keyword evidence="3" id="KW-1185">Reference proteome</keyword>
<dbReference type="EMBL" id="NHMK01000009">
    <property type="protein sequence ID" value="OWL97341.1"/>
    <property type="molecule type" value="Genomic_DNA"/>
</dbReference>
<comment type="caution">
    <text evidence="2">The sequence shown here is derived from an EMBL/GenBank/DDBJ whole genome shotgun (WGS) entry which is preliminary data.</text>
</comment>
<sequence>MSAGGQSGPGRLLRGPGGWVGCAGVGYPDGRTFPIRGRDAARPWAGGTGETSDGTHCTFY</sequence>
<dbReference type="Proteomes" id="UP000197208">
    <property type="component" value="Unassembled WGS sequence"/>
</dbReference>
<dbReference type="AlphaFoldDB" id="A0A246BNV4"/>
<proteinExistence type="predicted"/>
<accession>A0A246BNV4</accession>
<evidence type="ECO:0000313" key="3">
    <source>
        <dbReference type="Proteomes" id="UP000197208"/>
    </source>
</evidence>
<reference evidence="2 3" key="1">
    <citation type="submission" date="2017-05" db="EMBL/GenBank/DDBJ databases">
        <title>De novo genome assembly of Deniococcus indicus strain DR1.</title>
        <authorList>
            <person name="Chauhan D."/>
            <person name="Yennamalli R.M."/>
            <person name="Priyadarshini R."/>
        </authorList>
    </citation>
    <scope>NUCLEOTIDE SEQUENCE [LARGE SCALE GENOMIC DNA]</scope>
    <source>
        <strain evidence="2 3">DR1</strain>
    </source>
</reference>
<feature type="region of interest" description="Disordered" evidence="1">
    <location>
        <begin position="32"/>
        <end position="60"/>
    </location>
</feature>
<organism evidence="2 3">
    <name type="scientific">Deinococcus indicus</name>
    <dbReference type="NCBI Taxonomy" id="223556"/>
    <lineage>
        <taxon>Bacteria</taxon>
        <taxon>Thermotogati</taxon>
        <taxon>Deinococcota</taxon>
        <taxon>Deinococci</taxon>
        <taxon>Deinococcales</taxon>
        <taxon>Deinococcaceae</taxon>
        <taxon>Deinococcus</taxon>
    </lineage>
</organism>
<gene>
    <name evidence="2" type="ORF">CBQ26_03300</name>
</gene>
<evidence type="ECO:0000313" key="2">
    <source>
        <dbReference type="EMBL" id="OWL97341.1"/>
    </source>
</evidence>
<name>A0A246BNV4_9DEIO</name>